<sequence length="53" mass="5706">MRQNLIAFVIGLVGAFITLGAYSQTFVSPSQCITVGLLVLMFGLLVREGFISL</sequence>
<reference evidence="2" key="1">
    <citation type="journal article" date="2023" name="Front. Plant Sci.">
        <title>Chromosomal-level genome assembly of Melastoma candidum provides insights into trichome evolution.</title>
        <authorList>
            <person name="Zhong Y."/>
            <person name="Wu W."/>
            <person name="Sun C."/>
            <person name="Zou P."/>
            <person name="Liu Y."/>
            <person name="Dai S."/>
            <person name="Zhou R."/>
        </authorList>
    </citation>
    <scope>NUCLEOTIDE SEQUENCE [LARGE SCALE GENOMIC DNA]</scope>
</reference>
<dbReference type="EMBL" id="CM042880">
    <property type="protein sequence ID" value="KAI4387805.1"/>
    <property type="molecule type" value="Genomic_DNA"/>
</dbReference>
<name>A0ACB9S9D2_9MYRT</name>
<gene>
    <name evidence="1" type="ORF">MLD38_000207</name>
</gene>
<dbReference type="Proteomes" id="UP001057402">
    <property type="component" value="Chromosome 1"/>
</dbReference>
<proteinExistence type="predicted"/>
<accession>A0ACB9S9D2</accession>
<keyword evidence="2" id="KW-1185">Reference proteome</keyword>
<evidence type="ECO:0000313" key="1">
    <source>
        <dbReference type="EMBL" id="KAI4387805.1"/>
    </source>
</evidence>
<organism evidence="1 2">
    <name type="scientific">Melastoma candidum</name>
    <dbReference type="NCBI Taxonomy" id="119954"/>
    <lineage>
        <taxon>Eukaryota</taxon>
        <taxon>Viridiplantae</taxon>
        <taxon>Streptophyta</taxon>
        <taxon>Embryophyta</taxon>
        <taxon>Tracheophyta</taxon>
        <taxon>Spermatophyta</taxon>
        <taxon>Magnoliopsida</taxon>
        <taxon>eudicotyledons</taxon>
        <taxon>Gunneridae</taxon>
        <taxon>Pentapetalae</taxon>
        <taxon>rosids</taxon>
        <taxon>malvids</taxon>
        <taxon>Myrtales</taxon>
        <taxon>Melastomataceae</taxon>
        <taxon>Melastomatoideae</taxon>
        <taxon>Melastomateae</taxon>
        <taxon>Melastoma</taxon>
    </lineage>
</organism>
<protein>
    <submittedName>
        <fullName evidence="1">Uncharacterized protein</fullName>
    </submittedName>
</protein>
<evidence type="ECO:0000313" key="2">
    <source>
        <dbReference type="Proteomes" id="UP001057402"/>
    </source>
</evidence>
<comment type="caution">
    <text evidence="1">The sequence shown here is derived from an EMBL/GenBank/DDBJ whole genome shotgun (WGS) entry which is preliminary data.</text>
</comment>